<dbReference type="InterPro" id="IPR029498">
    <property type="entry name" value="HeLo_dom"/>
</dbReference>
<feature type="domain" description="Prion-inhibition and propagation HeLo" evidence="1">
    <location>
        <begin position="5"/>
        <end position="170"/>
    </location>
</feature>
<dbReference type="AlphaFoldDB" id="A0A0F9XKV1"/>
<evidence type="ECO:0000313" key="2">
    <source>
        <dbReference type="EMBL" id="KKP00988.1"/>
    </source>
</evidence>
<dbReference type="Gene3D" id="1.20.120.1020">
    <property type="entry name" value="Prion-inhibition and propagation, HeLo domain"/>
    <property type="match status" value="1"/>
</dbReference>
<name>A0A0F9XKV1_TRIHA</name>
<evidence type="ECO:0000259" key="1">
    <source>
        <dbReference type="Pfam" id="PF14479"/>
    </source>
</evidence>
<reference evidence="3" key="1">
    <citation type="journal article" date="2015" name="Genome Announc.">
        <title>Draft whole-genome sequence of the biocontrol agent Trichoderma harzianum T6776.</title>
        <authorList>
            <person name="Baroncelli R."/>
            <person name="Piaggeschi G."/>
            <person name="Fiorini L."/>
            <person name="Bertolini E."/>
            <person name="Zapparata A."/>
            <person name="Pe M.E."/>
            <person name="Sarrocco S."/>
            <person name="Vannacci G."/>
        </authorList>
    </citation>
    <scope>NUCLEOTIDE SEQUENCE [LARGE SCALE GENOMIC DNA]</scope>
    <source>
        <strain evidence="3">T6776</strain>
    </source>
</reference>
<dbReference type="EMBL" id="JOKZ01000218">
    <property type="protein sequence ID" value="KKP00988.1"/>
    <property type="molecule type" value="Genomic_DNA"/>
</dbReference>
<protein>
    <recommendedName>
        <fullName evidence="1">Prion-inhibition and propagation HeLo domain-containing protein</fullName>
    </recommendedName>
</protein>
<dbReference type="OMA" id="HQCFSHI"/>
<accession>A0A0F9XKV1</accession>
<dbReference type="OrthoDB" id="20872at2759"/>
<dbReference type="Proteomes" id="UP000034112">
    <property type="component" value="Unassembled WGS sequence"/>
</dbReference>
<dbReference type="InterPro" id="IPR038305">
    <property type="entry name" value="HeLo_sf"/>
</dbReference>
<gene>
    <name evidence="2" type="ORF">THAR02_06891</name>
</gene>
<dbReference type="Pfam" id="PF14479">
    <property type="entry name" value="HeLo"/>
    <property type="match status" value="1"/>
</dbReference>
<sequence>MEAVGTATILRFIHQCFSHIKQARGFEDGFEIYQLQLETLLSHCASVSRIIHDTSELGNLIADTIDPSDNRSEDHEPTVETLSAIQQTLRKAKRDAAKIQAHCFATNQLPLQDLTADDHAPARPWMTAFLDRRKIQAVKTIEGVKWALYKKEMRSRFIEEIFLLILQLERQIYSESLAIEDAGLMYLQNEPVALV</sequence>
<evidence type="ECO:0000313" key="3">
    <source>
        <dbReference type="Proteomes" id="UP000034112"/>
    </source>
</evidence>
<organism evidence="2 3">
    <name type="scientific">Trichoderma harzianum</name>
    <name type="common">Hypocrea lixii</name>
    <dbReference type="NCBI Taxonomy" id="5544"/>
    <lineage>
        <taxon>Eukaryota</taxon>
        <taxon>Fungi</taxon>
        <taxon>Dikarya</taxon>
        <taxon>Ascomycota</taxon>
        <taxon>Pezizomycotina</taxon>
        <taxon>Sordariomycetes</taxon>
        <taxon>Hypocreomycetidae</taxon>
        <taxon>Hypocreales</taxon>
        <taxon>Hypocreaceae</taxon>
        <taxon>Trichoderma</taxon>
    </lineage>
</organism>
<proteinExistence type="predicted"/>
<comment type="caution">
    <text evidence="2">The sequence shown here is derived from an EMBL/GenBank/DDBJ whole genome shotgun (WGS) entry which is preliminary data.</text>
</comment>